<evidence type="ECO:0008006" key="3">
    <source>
        <dbReference type="Google" id="ProtNLM"/>
    </source>
</evidence>
<organism evidence="1 2">
    <name type="scientific">Brachybacterium muris UCD-AY4</name>
    <dbReference type="NCBI Taxonomy" id="1249481"/>
    <lineage>
        <taxon>Bacteria</taxon>
        <taxon>Bacillati</taxon>
        <taxon>Actinomycetota</taxon>
        <taxon>Actinomycetes</taxon>
        <taxon>Micrococcales</taxon>
        <taxon>Dermabacteraceae</taxon>
        <taxon>Brachybacterium</taxon>
    </lineage>
</organism>
<protein>
    <recommendedName>
        <fullName evidence="3">TfoX N-terminal domain-containing protein</fullName>
    </recommendedName>
</protein>
<dbReference type="AlphaFoldDB" id="A0A022KTH5"/>
<dbReference type="EMBL" id="AORC01000010">
    <property type="protein sequence ID" value="EYT49169.1"/>
    <property type="molecule type" value="Genomic_DNA"/>
</dbReference>
<dbReference type="HOGENOM" id="CLU_171656_0_0_11"/>
<sequence length="117" mass="12501">MKLAPEDPRADLVGVLHDLARGVGSEGDVEVGTMFRSPGLRVGGTILAFLGFDGELIVKLPHARGQELIAAGEAAPVTMGTRTMKEWFELPSGDTPDQAYQAWLPLVREALAFVRGS</sequence>
<dbReference type="STRING" id="1249481.D641_0109445"/>
<gene>
    <name evidence="1" type="ORF">D641_0109445</name>
</gene>
<dbReference type="OrthoDB" id="8779526at2"/>
<keyword evidence="2" id="KW-1185">Reference proteome</keyword>
<accession>A0A022KTH5</accession>
<name>A0A022KTH5_9MICO</name>
<evidence type="ECO:0000313" key="2">
    <source>
        <dbReference type="Proteomes" id="UP000019754"/>
    </source>
</evidence>
<dbReference type="SUPFAM" id="SSF159894">
    <property type="entry name" value="YgaC/TfoX-N like"/>
    <property type="match status" value="1"/>
</dbReference>
<dbReference type="Proteomes" id="UP000019754">
    <property type="component" value="Unassembled WGS sequence"/>
</dbReference>
<comment type="caution">
    <text evidence="1">The sequence shown here is derived from an EMBL/GenBank/DDBJ whole genome shotgun (WGS) entry which is preliminary data.</text>
</comment>
<evidence type="ECO:0000313" key="1">
    <source>
        <dbReference type="EMBL" id="EYT49169.1"/>
    </source>
</evidence>
<dbReference type="RefSeq" id="WP_017823416.1">
    <property type="nucleotide sequence ID" value="NZ_AORC01000010.1"/>
</dbReference>
<proteinExistence type="predicted"/>
<reference evidence="1 2" key="1">
    <citation type="journal article" date="2013" name="Genome Announc.">
        <title>Draft genome sequence of an Actinobacterium, Brachybacterium muris strain UCD-AY4.</title>
        <authorList>
            <person name="Lo J.R."/>
            <person name="Lang J.M."/>
            <person name="Darling A.E."/>
            <person name="Eisen J.A."/>
            <person name="Coil D.A."/>
        </authorList>
    </citation>
    <scope>NUCLEOTIDE SEQUENCE [LARGE SCALE GENOMIC DNA]</scope>
    <source>
        <strain evidence="1 2">UCD-AY4</strain>
    </source>
</reference>